<dbReference type="GO" id="GO:0006096">
    <property type="term" value="P:glycolytic process"/>
    <property type="evidence" value="ECO:0007669"/>
    <property type="project" value="UniProtKB-UniPathway"/>
</dbReference>
<dbReference type="InterPro" id="IPR036849">
    <property type="entry name" value="Enolase-like_C_sf"/>
</dbReference>
<evidence type="ECO:0000256" key="3">
    <source>
        <dbReference type="ARBA" id="ARBA00009604"/>
    </source>
</evidence>
<dbReference type="AlphaFoldDB" id="A0A2P2KRU0"/>
<reference evidence="9" key="1">
    <citation type="submission" date="2018-02" db="EMBL/GenBank/DDBJ databases">
        <title>Rhizophora mucronata_Transcriptome.</title>
        <authorList>
            <person name="Meera S.P."/>
            <person name="Sreeshan A."/>
            <person name="Augustine A."/>
        </authorList>
    </citation>
    <scope>NUCLEOTIDE SEQUENCE</scope>
    <source>
        <tissue evidence="9">Leaf</tissue>
    </source>
</reference>
<keyword evidence="6" id="KW-0324">Glycolysis</keyword>
<keyword evidence="7" id="KW-0456">Lyase</keyword>
<comment type="cofactor">
    <cofactor evidence="1">
        <name>Mg(2+)</name>
        <dbReference type="ChEBI" id="CHEBI:18420"/>
    </cofactor>
</comment>
<dbReference type="GO" id="GO:0000015">
    <property type="term" value="C:phosphopyruvate hydratase complex"/>
    <property type="evidence" value="ECO:0007669"/>
    <property type="project" value="InterPro"/>
</dbReference>
<evidence type="ECO:0000256" key="4">
    <source>
        <dbReference type="ARBA" id="ARBA00012058"/>
    </source>
</evidence>
<evidence type="ECO:0000256" key="6">
    <source>
        <dbReference type="ARBA" id="ARBA00023152"/>
    </source>
</evidence>
<dbReference type="Pfam" id="PF00113">
    <property type="entry name" value="Enolase_C"/>
    <property type="match status" value="1"/>
</dbReference>
<dbReference type="SUPFAM" id="SSF51604">
    <property type="entry name" value="Enolase C-terminal domain-like"/>
    <property type="match status" value="1"/>
</dbReference>
<dbReference type="Gene3D" id="3.20.20.120">
    <property type="entry name" value="Enolase-like C-terminal domain"/>
    <property type="match status" value="1"/>
</dbReference>
<dbReference type="GO" id="GO:0000287">
    <property type="term" value="F:magnesium ion binding"/>
    <property type="evidence" value="ECO:0007669"/>
    <property type="project" value="InterPro"/>
</dbReference>
<dbReference type="PANTHER" id="PTHR11902:SF56">
    <property type="entry name" value="CYTOSOLIC ENOLASE 3"/>
    <property type="match status" value="1"/>
</dbReference>
<dbReference type="SMART" id="SM01192">
    <property type="entry name" value="Enolase_C"/>
    <property type="match status" value="1"/>
</dbReference>
<dbReference type="PROSITE" id="PS00164">
    <property type="entry name" value="ENOLASE"/>
    <property type="match status" value="1"/>
</dbReference>
<evidence type="ECO:0000256" key="1">
    <source>
        <dbReference type="ARBA" id="ARBA00001946"/>
    </source>
</evidence>
<evidence type="ECO:0000256" key="2">
    <source>
        <dbReference type="ARBA" id="ARBA00005031"/>
    </source>
</evidence>
<comment type="similarity">
    <text evidence="3">Belongs to the enolase family.</text>
</comment>
<dbReference type="GO" id="GO:0004634">
    <property type="term" value="F:phosphopyruvate hydratase activity"/>
    <property type="evidence" value="ECO:0007669"/>
    <property type="project" value="UniProtKB-EC"/>
</dbReference>
<protein>
    <recommendedName>
        <fullName evidence="4">phosphopyruvate hydratase</fullName>
        <ecNumber evidence="4">4.2.1.11</ecNumber>
    </recommendedName>
</protein>
<sequence length="264" mass="29159">MILPIGASRFAEALQMGAETYHHLKVVITEKYGQYGCNVGEDGGFAPNISSVQEGLDLVKEAISRTGYNEKIKIAIDVAATAFCMGTKYDLDFKSPNRSGQNFKSGEDMIEMYKELCAEYPIVAIEDPFDKEDWEHVQYFSNLGLCQVVGDDLLLSNPKRIEKAIHESTCNALLLKVNQIGTVTEAIEVVKQAKDARWGVVVSHRSGETGDSFIADLSVGLSLGQIKAGAPCRGERLAKYNQLLRIEEELGDEAVYMGEDWRPL</sequence>
<dbReference type="InterPro" id="IPR020809">
    <property type="entry name" value="Enolase_CS"/>
</dbReference>
<name>A0A2P2KRU0_RHIMU</name>
<dbReference type="PANTHER" id="PTHR11902">
    <property type="entry name" value="ENOLASE"/>
    <property type="match status" value="1"/>
</dbReference>
<proteinExistence type="inferred from homology"/>
<evidence type="ECO:0000313" key="9">
    <source>
        <dbReference type="EMBL" id="MBX08453.1"/>
    </source>
</evidence>
<dbReference type="EMBL" id="GGEC01027969">
    <property type="protein sequence ID" value="MBX08453.1"/>
    <property type="molecule type" value="Transcribed_RNA"/>
</dbReference>
<feature type="domain" description="Enolase C-terminal TIM barrel" evidence="8">
    <location>
        <begin position="1"/>
        <end position="264"/>
    </location>
</feature>
<evidence type="ECO:0000259" key="8">
    <source>
        <dbReference type="SMART" id="SM01192"/>
    </source>
</evidence>
<organism evidence="9">
    <name type="scientific">Rhizophora mucronata</name>
    <name type="common">Asiatic mangrove</name>
    <dbReference type="NCBI Taxonomy" id="61149"/>
    <lineage>
        <taxon>Eukaryota</taxon>
        <taxon>Viridiplantae</taxon>
        <taxon>Streptophyta</taxon>
        <taxon>Embryophyta</taxon>
        <taxon>Tracheophyta</taxon>
        <taxon>Spermatophyta</taxon>
        <taxon>Magnoliopsida</taxon>
        <taxon>eudicotyledons</taxon>
        <taxon>Gunneridae</taxon>
        <taxon>Pentapetalae</taxon>
        <taxon>rosids</taxon>
        <taxon>fabids</taxon>
        <taxon>Malpighiales</taxon>
        <taxon>Rhizophoraceae</taxon>
        <taxon>Rhizophora</taxon>
    </lineage>
</organism>
<accession>A0A2P2KRU0</accession>
<dbReference type="InterPro" id="IPR020810">
    <property type="entry name" value="Enolase_C"/>
</dbReference>
<comment type="pathway">
    <text evidence="2">Carbohydrate degradation; glycolysis; pyruvate from D-glyceraldehyde 3-phosphate: step 4/5.</text>
</comment>
<evidence type="ECO:0000256" key="5">
    <source>
        <dbReference type="ARBA" id="ARBA00022842"/>
    </source>
</evidence>
<dbReference type="UniPathway" id="UPA00109">
    <property type="reaction ID" value="UER00187"/>
</dbReference>
<dbReference type="EC" id="4.2.1.11" evidence="4"/>
<keyword evidence="5" id="KW-0460">Magnesium</keyword>
<evidence type="ECO:0000256" key="7">
    <source>
        <dbReference type="ARBA" id="ARBA00023239"/>
    </source>
</evidence>
<dbReference type="InterPro" id="IPR000941">
    <property type="entry name" value="Enolase"/>
</dbReference>